<dbReference type="GO" id="GO:0005886">
    <property type="term" value="C:plasma membrane"/>
    <property type="evidence" value="ECO:0007669"/>
    <property type="project" value="UniProtKB-SubCell"/>
</dbReference>
<evidence type="ECO:0000256" key="3">
    <source>
        <dbReference type="ARBA" id="ARBA00022692"/>
    </source>
</evidence>
<gene>
    <name evidence="8" type="ORF">DLM65_15630</name>
    <name evidence="7" type="ORF">JF886_03090</name>
</gene>
<sequence length="195" mass="20079">MTPGPDTALTIRNVLLGGRRGGFFTALGVSAGQATWAMATAAGVAALLAASRPVFLAVKFAGAAYLLFLGATILWAALRPRGTARGTAVPRATTPLSARAAFRHGVISNLANPKMAVYFTAVLPQVVGTSRDSFPALAGFGIGFSLLTFAWLSLYSVAVAWAGAVLLRPRVRRALEATTGAVLIALGVRVAAEAR</sequence>
<dbReference type="Proteomes" id="UP000606991">
    <property type="component" value="Unassembled WGS sequence"/>
</dbReference>
<dbReference type="PANTHER" id="PTHR30086">
    <property type="entry name" value="ARGININE EXPORTER PROTEIN ARGO"/>
    <property type="match status" value="1"/>
</dbReference>
<feature type="transmembrane region" description="Helical" evidence="6">
    <location>
        <begin position="140"/>
        <end position="167"/>
    </location>
</feature>
<dbReference type="Proteomes" id="UP000248724">
    <property type="component" value="Unassembled WGS sequence"/>
</dbReference>
<evidence type="ECO:0000313" key="8">
    <source>
        <dbReference type="EMBL" id="PZR77494.1"/>
    </source>
</evidence>
<evidence type="ECO:0000256" key="5">
    <source>
        <dbReference type="ARBA" id="ARBA00023136"/>
    </source>
</evidence>
<dbReference type="AlphaFoldDB" id="A0A2W6A1A7"/>
<evidence type="ECO:0000313" key="10">
    <source>
        <dbReference type="Proteomes" id="UP000606991"/>
    </source>
</evidence>
<dbReference type="Pfam" id="PF01810">
    <property type="entry name" value="LysE"/>
    <property type="match status" value="1"/>
</dbReference>
<keyword evidence="4 6" id="KW-1133">Transmembrane helix</keyword>
<dbReference type="PANTHER" id="PTHR30086:SF20">
    <property type="entry name" value="ARGININE EXPORTER PROTEIN ARGO-RELATED"/>
    <property type="match status" value="1"/>
</dbReference>
<accession>A0A934N522</accession>
<name>A0A2W6A1A7_9BACT</name>
<reference evidence="8" key="2">
    <citation type="submission" date="2018-05" db="EMBL/GenBank/DDBJ databases">
        <authorList>
            <person name="Ferrari B."/>
        </authorList>
    </citation>
    <scope>NUCLEOTIDE SEQUENCE</scope>
    <source>
        <strain evidence="8">RRmetagenome_bin12</strain>
    </source>
</reference>
<protein>
    <submittedName>
        <fullName evidence="8">LysE family translocator</fullName>
    </submittedName>
</protein>
<comment type="caution">
    <text evidence="8">The sequence shown here is derived from an EMBL/GenBank/DDBJ whole genome shotgun (WGS) entry which is preliminary data.</text>
</comment>
<dbReference type="GO" id="GO:0015171">
    <property type="term" value="F:amino acid transmembrane transporter activity"/>
    <property type="evidence" value="ECO:0007669"/>
    <property type="project" value="TreeGrafter"/>
</dbReference>
<feature type="transmembrane region" description="Helical" evidence="6">
    <location>
        <begin position="56"/>
        <end position="78"/>
    </location>
</feature>
<evidence type="ECO:0000256" key="6">
    <source>
        <dbReference type="SAM" id="Phobius"/>
    </source>
</evidence>
<comment type="subcellular location">
    <subcellularLocation>
        <location evidence="1">Cell membrane</location>
        <topology evidence="1">Multi-pass membrane protein</topology>
    </subcellularLocation>
</comment>
<dbReference type="EMBL" id="QHBU01000299">
    <property type="protein sequence ID" value="PZR77494.1"/>
    <property type="molecule type" value="Genomic_DNA"/>
</dbReference>
<proteinExistence type="predicted"/>
<accession>A0A2W6A1A7</accession>
<evidence type="ECO:0000313" key="7">
    <source>
        <dbReference type="EMBL" id="MBJ7593839.1"/>
    </source>
</evidence>
<evidence type="ECO:0000313" key="9">
    <source>
        <dbReference type="Proteomes" id="UP000248724"/>
    </source>
</evidence>
<reference evidence="7 10" key="3">
    <citation type="submission" date="2020-10" db="EMBL/GenBank/DDBJ databases">
        <title>Ca. Dormibacterota MAGs.</title>
        <authorList>
            <person name="Montgomery K."/>
        </authorList>
    </citation>
    <scope>NUCLEOTIDE SEQUENCE [LARGE SCALE GENOMIC DNA]</scope>
    <source>
        <strain evidence="7">SC8812_S17_18</strain>
    </source>
</reference>
<dbReference type="PIRSF" id="PIRSF006324">
    <property type="entry name" value="LeuE"/>
    <property type="match status" value="1"/>
</dbReference>
<evidence type="ECO:0000256" key="1">
    <source>
        <dbReference type="ARBA" id="ARBA00004651"/>
    </source>
</evidence>
<keyword evidence="5 6" id="KW-0472">Membrane</keyword>
<dbReference type="EMBL" id="JAEKNS010000038">
    <property type="protein sequence ID" value="MBJ7593839.1"/>
    <property type="molecule type" value="Genomic_DNA"/>
</dbReference>
<organism evidence="8 9">
    <name type="scientific">Candidatus Aeolococcus gillhamiae</name>
    <dbReference type="NCBI Taxonomy" id="3127015"/>
    <lineage>
        <taxon>Bacteria</taxon>
        <taxon>Bacillati</taxon>
        <taxon>Candidatus Dormiibacterota</taxon>
        <taxon>Candidatus Dormibacteria</taxon>
        <taxon>Candidatus Aeolococcales</taxon>
        <taxon>Candidatus Aeolococcaceae</taxon>
        <taxon>Candidatus Aeolococcus</taxon>
    </lineage>
</organism>
<evidence type="ECO:0000256" key="4">
    <source>
        <dbReference type="ARBA" id="ARBA00022989"/>
    </source>
</evidence>
<evidence type="ECO:0000256" key="2">
    <source>
        <dbReference type="ARBA" id="ARBA00022475"/>
    </source>
</evidence>
<reference evidence="8 9" key="1">
    <citation type="journal article" date="2017" name="Nature">
        <title>Atmospheric trace gases support primary production in Antarctic desert surface soil.</title>
        <authorList>
            <person name="Ji M."/>
            <person name="Greening C."/>
            <person name="Vanwonterghem I."/>
            <person name="Carere C.R."/>
            <person name="Bay S.K."/>
            <person name="Steen J.A."/>
            <person name="Montgomery K."/>
            <person name="Lines T."/>
            <person name="Beardall J."/>
            <person name="van Dorst J."/>
            <person name="Snape I."/>
            <person name="Stott M.B."/>
            <person name="Hugenholtz P."/>
            <person name="Ferrari B.C."/>
        </authorList>
    </citation>
    <scope>NUCLEOTIDE SEQUENCE [LARGE SCALE GENOMIC DNA]</scope>
    <source>
        <strain evidence="8">RRmetagenome_bin12</strain>
    </source>
</reference>
<dbReference type="InterPro" id="IPR001123">
    <property type="entry name" value="LeuE-type"/>
</dbReference>
<keyword evidence="3 6" id="KW-0812">Transmembrane</keyword>
<keyword evidence="2" id="KW-1003">Cell membrane</keyword>
<feature type="transmembrane region" description="Helical" evidence="6">
    <location>
        <begin position="23"/>
        <end position="49"/>
    </location>
</feature>